<dbReference type="AlphaFoldDB" id="A8MLV4"/>
<dbReference type="eggNOG" id="COG1694">
    <property type="taxonomic scope" value="Bacteria"/>
</dbReference>
<accession>A8MLV4</accession>
<evidence type="ECO:0008006" key="3">
    <source>
        <dbReference type="Google" id="ProtNLM"/>
    </source>
</evidence>
<sequence length="131" mass="14731">MNPFSFNEFQDQVDEVLIRHKSILDILTKLQESSSKINRAVAKSVTDCGCIQVHSQKQSAPTDISFSELQNYLTNHVEGYLCDVCKEKIGEEISNNIFYIAALCNTFNINIDDMLANYASQLKTLGTYGLL</sequence>
<evidence type="ECO:0000313" key="1">
    <source>
        <dbReference type="EMBL" id="ABW18021.1"/>
    </source>
</evidence>
<dbReference type="KEGG" id="aoe:Clos_0459"/>
<dbReference type="Proteomes" id="UP000000269">
    <property type="component" value="Chromosome"/>
</dbReference>
<name>A8MLV4_ALKOO</name>
<dbReference type="Gene3D" id="1.10.287.1080">
    <property type="entry name" value="MazG-like"/>
    <property type="match status" value="1"/>
</dbReference>
<gene>
    <name evidence="1" type="ordered locus">Clos_0459</name>
</gene>
<dbReference type="STRING" id="350688.Clos_0459"/>
<proteinExistence type="predicted"/>
<reference evidence="2" key="1">
    <citation type="submission" date="2007-10" db="EMBL/GenBank/DDBJ databases">
        <title>Complete genome of Alkaliphilus oremlandii OhILAs.</title>
        <authorList>
            <person name="Copeland A."/>
            <person name="Lucas S."/>
            <person name="Lapidus A."/>
            <person name="Barry K."/>
            <person name="Detter J.C."/>
            <person name="Glavina del Rio T."/>
            <person name="Hammon N."/>
            <person name="Israni S."/>
            <person name="Dalin E."/>
            <person name="Tice H."/>
            <person name="Pitluck S."/>
            <person name="Chain P."/>
            <person name="Malfatti S."/>
            <person name="Shin M."/>
            <person name="Vergez L."/>
            <person name="Schmutz J."/>
            <person name="Larimer F."/>
            <person name="Land M."/>
            <person name="Hauser L."/>
            <person name="Kyrpides N."/>
            <person name="Mikhailova N."/>
            <person name="Stolz J.F."/>
            <person name="Dawson A."/>
            <person name="Fisher E."/>
            <person name="Crable B."/>
            <person name="Perera E."/>
            <person name="Lisak J."/>
            <person name="Ranganathan M."/>
            <person name="Basu P."/>
            <person name="Richardson P."/>
        </authorList>
    </citation>
    <scope>NUCLEOTIDE SEQUENCE [LARGE SCALE GENOMIC DNA]</scope>
    <source>
        <strain evidence="2">OhILAs</strain>
    </source>
</reference>
<evidence type="ECO:0000313" key="2">
    <source>
        <dbReference type="Proteomes" id="UP000000269"/>
    </source>
</evidence>
<keyword evidence="2" id="KW-1185">Reference proteome</keyword>
<protein>
    <recommendedName>
        <fullName evidence="3">DUF1573 domain-containing protein</fullName>
    </recommendedName>
</protein>
<dbReference type="HOGENOM" id="CLU_1924187_0_0_9"/>
<dbReference type="EMBL" id="CP000853">
    <property type="protein sequence ID" value="ABW18021.1"/>
    <property type="molecule type" value="Genomic_DNA"/>
</dbReference>
<dbReference type="RefSeq" id="WP_012158336.1">
    <property type="nucleotide sequence ID" value="NC_009922.1"/>
</dbReference>
<dbReference type="OrthoDB" id="2988649at2"/>
<organism evidence="1 2">
    <name type="scientific">Alkaliphilus oremlandii (strain OhILAs)</name>
    <name type="common">Clostridium oremlandii (strain OhILAs)</name>
    <dbReference type="NCBI Taxonomy" id="350688"/>
    <lineage>
        <taxon>Bacteria</taxon>
        <taxon>Bacillati</taxon>
        <taxon>Bacillota</taxon>
        <taxon>Clostridia</taxon>
        <taxon>Peptostreptococcales</taxon>
        <taxon>Natronincolaceae</taxon>
        <taxon>Alkaliphilus</taxon>
    </lineage>
</organism>